<sequence length="150" mass="16237">MQRHSDTGGTEYLNQTAQKGKVRFLHCTLPAMAESDKVISYADLHTLLQNGTPDLTVIDVRTPEEVAKGKISGSINIPVDAVQSALSLDPASFSAKYGVEKPPKDAPHLVFHCQMGRRGNIATETALSLGYSRACNYAGGFKEWAEKSSK</sequence>
<organism evidence="3 4">
    <name type="scientific">Acipenser oxyrinchus oxyrinchus</name>
    <dbReference type="NCBI Taxonomy" id="40147"/>
    <lineage>
        <taxon>Eukaryota</taxon>
        <taxon>Metazoa</taxon>
        <taxon>Chordata</taxon>
        <taxon>Craniata</taxon>
        <taxon>Vertebrata</taxon>
        <taxon>Euteleostomi</taxon>
        <taxon>Actinopterygii</taxon>
        <taxon>Chondrostei</taxon>
        <taxon>Acipenseriformes</taxon>
        <taxon>Acipenseridae</taxon>
        <taxon>Acipenser</taxon>
    </lineage>
</organism>
<dbReference type="AlphaFoldDB" id="A0AAD8FRH6"/>
<dbReference type="InterPro" id="IPR036873">
    <property type="entry name" value="Rhodanese-like_dom_sf"/>
</dbReference>
<gene>
    <name evidence="3" type="primary">TSTD1</name>
    <name evidence="3" type="ORF">AOXY_G32945</name>
    <name evidence="2" type="ORF">AOXY_G32969</name>
</gene>
<dbReference type="EMBL" id="JAGXEW010000054">
    <property type="protein sequence ID" value="KAK1150970.1"/>
    <property type="molecule type" value="Genomic_DNA"/>
</dbReference>
<dbReference type="Proteomes" id="UP001230051">
    <property type="component" value="Unassembled WGS sequence"/>
</dbReference>
<dbReference type="SMART" id="SM00450">
    <property type="entry name" value="RHOD"/>
    <property type="match status" value="1"/>
</dbReference>
<accession>A0AAD8FRH6</accession>
<dbReference type="PROSITE" id="PS50206">
    <property type="entry name" value="RHODANESE_3"/>
    <property type="match status" value="1"/>
</dbReference>
<comment type="caution">
    <text evidence="3">The sequence shown here is derived from an EMBL/GenBank/DDBJ whole genome shotgun (WGS) entry which is preliminary data.</text>
</comment>
<keyword evidence="4" id="KW-1185">Reference proteome</keyword>
<evidence type="ECO:0000313" key="3">
    <source>
        <dbReference type="EMBL" id="KAK1151366.1"/>
    </source>
</evidence>
<dbReference type="EMBL" id="JAGXEW010000053">
    <property type="protein sequence ID" value="KAK1151366.1"/>
    <property type="molecule type" value="Genomic_DNA"/>
</dbReference>
<dbReference type="PANTHER" id="PTHR44086:SF3">
    <property type="entry name" value="THIOSULFATE SULFURTRANSFERASE_RHODANESE-LIKE DOMAIN-CONTAINING PROTEIN 1 ISOFORM X2"/>
    <property type="match status" value="1"/>
</dbReference>
<dbReference type="Pfam" id="PF00581">
    <property type="entry name" value="Rhodanese"/>
    <property type="match status" value="1"/>
</dbReference>
<evidence type="ECO:0000313" key="2">
    <source>
        <dbReference type="EMBL" id="KAK1150970.1"/>
    </source>
</evidence>
<evidence type="ECO:0000313" key="4">
    <source>
        <dbReference type="Proteomes" id="UP001230051"/>
    </source>
</evidence>
<name>A0AAD8FRH6_ACIOX</name>
<evidence type="ECO:0000259" key="1">
    <source>
        <dbReference type="PROSITE" id="PS50206"/>
    </source>
</evidence>
<dbReference type="PANTHER" id="PTHR44086">
    <property type="entry name" value="THIOSULFATE SULFURTRANSFERASE RDL2, MITOCHONDRIAL-RELATED"/>
    <property type="match status" value="1"/>
</dbReference>
<dbReference type="Gene3D" id="3.40.250.10">
    <property type="entry name" value="Rhodanese-like domain"/>
    <property type="match status" value="1"/>
</dbReference>
<dbReference type="SUPFAM" id="SSF52821">
    <property type="entry name" value="Rhodanese/Cell cycle control phosphatase"/>
    <property type="match status" value="1"/>
</dbReference>
<feature type="domain" description="Rhodanese" evidence="1">
    <location>
        <begin position="51"/>
        <end position="149"/>
    </location>
</feature>
<dbReference type="InterPro" id="IPR001763">
    <property type="entry name" value="Rhodanese-like_dom"/>
</dbReference>
<reference evidence="3" key="1">
    <citation type="submission" date="2022-02" db="EMBL/GenBank/DDBJ databases">
        <title>Atlantic sturgeon de novo genome assembly.</title>
        <authorList>
            <person name="Stock M."/>
            <person name="Klopp C."/>
            <person name="Guiguen Y."/>
            <person name="Cabau C."/>
            <person name="Parinello H."/>
            <person name="Santidrian Yebra-Pimentel E."/>
            <person name="Kuhl H."/>
            <person name="Dirks R.P."/>
            <person name="Guessner J."/>
            <person name="Wuertz S."/>
            <person name="Du K."/>
            <person name="Schartl M."/>
        </authorList>
    </citation>
    <scope>NUCLEOTIDE SEQUENCE</scope>
    <source>
        <strain evidence="3">STURGEONOMICS-FGT-2020</strain>
        <tissue evidence="3">Whole blood</tissue>
    </source>
</reference>
<proteinExistence type="predicted"/>
<protein>
    <submittedName>
        <fullName evidence="3">Thiosulfate:glutathione sulfurtransferase-like</fullName>
    </submittedName>
</protein>